<name>L7LRA3_RHIPC</name>
<keyword evidence="1" id="KW-0732">Signal</keyword>
<dbReference type="AlphaFoldDB" id="L7LRA3"/>
<evidence type="ECO:0000313" key="2">
    <source>
        <dbReference type="EMBL" id="JAA54245.1"/>
    </source>
</evidence>
<reference evidence="2" key="1">
    <citation type="submission" date="2012-11" db="EMBL/GenBank/DDBJ databases">
        <authorList>
            <person name="Lucero-Rivera Y.E."/>
            <person name="Tovar-Ramirez D."/>
        </authorList>
    </citation>
    <scope>NUCLEOTIDE SEQUENCE</scope>
    <source>
        <tissue evidence="2">Salivary gland</tissue>
    </source>
</reference>
<sequence length="199" mass="22591">MLSSGKNMAGHWIAAIFIFVVFCATVSGAPYLGGGNRNHPYDFIEFFTKPKENIWTYMSSWDGAFTCQRAIITNISRTTVVVQTNYTLNGAKRSFITEGQLSNVWYPNGKRNVMTISDFTESYDRLKKELVYASEDKMCAVIEVGRYYGRPTVTFDLLLKESKLQDGPSDRCMIEYNENIEARSIRGTNRTVYTAACRS</sequence>
<feature type="signal peptide" evidence="1">
    <location>
        <begin position="1"/>
        <end position="28"/>
    </location>
</feature>
<evidence type="ECO:0000256" key="1">
    <source>
        <dbReference type="SAM" id="SignalP"/>
    </source>
</evidence>
<protein>
    <submittedName>
        <fullName evidence="2">Putative group i salivary lipocalin</fullName>
    </submittedName>
</protein>
<dbReference type="Gene3D" id="2.40.128.20">
    <property type="match status" value="1"/>
</dbReference>
<reference evidence="2" key="2">
    <citation type="journal article" date="2015" name="J. Proteomics">
        <title>Sexual differences in the sialomes of the zebra tick, Rhipicephalus pulchellus.</title>
        <authorList>
            <person name="Tan A.W."/>
            <person name="Francischetti I.M."/>
            <person name="Slovak M."/>
            <person name="Kini R.M."/>
            <person name="Ribeiro J.M."/>
        </authorList>
    </citation>
    <scope>NUCLEOTIDE SEQUENCE</scope>
    <source>
        <tissue evidence="2">Salivary gland</tissue>
    </source>
</reference>
<dbReference type="InterPro" id="IPR012674">
    <property type="entry name" value="Calycin"/>
</dbReference>
<dbReference type="EMBL" id="GACK01010789">
    <property type="protein sequence ID" value="JAA54245.1"/>
    <property type="molecule type" value="mRNA"/>
</dbReference>
<organism evidence="2">
    <name type="scientific">Rhipicephalus pulchellus</name>
    <name type="common">Yellow backed tick</name>
    <name type="synonym">Dermacentor pulchellus</name>
    <dbReference type="NCBI Taxonomy" id="72859"/>
    <lineage>
        <taxon>Eukaryota</taxon>
        <taxon>Metazoa</taxon>
        <taxon>Ecdysozoa</taxon>
        <taxon>Arthropoda</taxon>
        <taxon>Chelicerata</taxon>
        <taxon>Arachnida</taxon>
        <taxon>Acari</taxon>
        <taxon>Parasitiformes</taxon>
        <taxon>Ixodida</taxon>
        <taxon>Ixodoidea</taxon>
        <taxon>Ixodidae</taxon>
        <taxon>Rhipicephalinae</taxon>
        <taxon>Rhipicephalus</taxon>
        <taxon>Rhipicephalus</taxon>
    </lineage>
</organism>
<proteinExistence type="evidence at transcript level"/>
<feature type="chain" id="PRO_5003981130" evidence="1">
    <location>
        <begin position="29"/>
        <end position="199"/>
    </location>
</feature>
<accession>L7LRA3</accession>